<accession>A0A142KIG1</accession>
<keyword evidence="5" id="KW-1185">Reference proteome</keyword>
<keyword evidence="1" id="KW-0812">Transmembrane</keyword>
<keyword evidence="1" id="KW-1133">Transmembrane helix</keyword>
<gene>
    <name evidence="3" type="ORF">A8L58_12515</name>
    <name evidence="2" type="ORF">AXH35_11075</name>
</gene>
<dbReference type="RefSeq" id="WP_028700780.1">
    <property type="nucleotide sequence ID" value="NZ_CP013126.1"/>
</dbReference>
<reference evidence="3 5" key="1">
    <citation type="journal article" date="2016" name="Plant Dis.">
        <title>Improved production of propionic acid using genome shuffling.</title>
        <authorList>
            <person name="Luna-Flores C.H."/>
            <person name="Palfreyman R.W."/>
            <person name="Kromer J.O."/>
            <person name="Nielsen L.K."/>
            <person name="Marcellin E."/>
        </authorList>
    </citation>
    <scope>NUCLEOTIDE SEQUENCE [LARGE SCALE GENOMIC DNA]</scope>
    <source>
        <strain evidence="3 5">F3E8</strain>
    </source>
</reference>
<dbReference type="AlphaFoldDB" id="A0A142KIG1"/>
<reference evidence="2 4" key="2">
    <citation type="submission" date="2016-02" db="EMBL/GenBank/DDBJ databases">
        <title>Complete Genome Sequence of Propionibacterium acidipropionici ATCC 55737.</title>
        <authorList>
            <person name="Luna Flores C.H."/>
            <person name="Nielsen L.K."/>
            <person name="Marcellin E."/>
        </authorList>
    </citation>
    <scope>NUCLEOTIDE SEQUENCE [LARGE SCALE GENOMIC DNA]</scope>
    <source>
        <strain evidence="2 4">ATCC 55737</strain>
    </source>
</reference>
<dbReference type="Proteomes" id="UP000178666">
    <property type="component" value="Chromosome"/>
</dbReference>
<evidence type="ECO:0000256" key="1">
    <source>
        <dbReference type="SAM" id="Phobius"/>
    </source>
</evidence>
<proteinExistence type="predicted"/>
<evidence type="ECO:0000313" key="5">
    <source>
        <dbReference type="Proteomes" id="UP000178666"/>
    </source>
</evidence>
<evidence type="ECO:0000313" key="3">
    <source>
        <dbReference type="EMBL" id="AOZ47362.1"/>
    </source>
</evidence>
<name>A0A142KIG1_9ACTN</name>
<dbReference type="Proteomes" id="UP000075221">
    <property type="component" value="Chromosome"/>
</dbReference>
<dbReference type="EMBL" id="CP015970">
    <property type="protein sequence ID" value="AOZ47362.1"/>
    <property type="molecule type" value="Genomic_DNA"/>
</dbReference>
<sequence>MLIDVLVTLVLAVIAVPGGAPVVRAVFWAATPSAERRTSLWTAMWSRQTDDGVLRGGRWIGYLERLGIAATLLAGQPGGVAVIAGVKTLARYAELHSTPAPGTDAGQARRQSQAAIEQFIIGTLTSFIWAGMLALLTRRLWWVW</sequence>
<evidence type="ECO:0000313" key="2">
    <source>
        <dbReference type="EMBL" id="AMS05899.1"/>
    </source>
</evidence>
<dbReference type="GeneID" id="88084196"/>
<keyword evidence="1" id="KW-0472">Membrane</keyword>
<organism evidence="2 4">
    <name type="scientific">Acidipropionibacterium acidipropionici</name>
    <dbReference type="NCBI Taxonomy" id="1748"/>
    <lineage>
        <taxon>Bacteria</taxon>
        <taxon>Bacillati</taxon>
        <taxon>Actinomycetota</taxon>
        <taxon>Actinomycetes</taxon>
        <taxon>Propionibacteriales</taxon>
        <taxon>Propionibacteriaceae</taxon>
        <taxon>Acidipropionibacterium</taxon>
    </lineage>
</organism>
<protein>
    <submittedName>
        <fullName evidence="2">Uncharacterized protein</fullName>
    </submittedName>
</protein>
<dbReference type="KEGG" id="aaci:ASQ49_03940"/>
<dbReference type="OrthoDB" id="3388334at2"/>
<dbReference type="EMBL" id="CP014352">
    <property type="protein sequence ID" value="AMS05899.1"/>
    <property type="molecule type" value="Genomic_DNA"/>
</dbReference>
<feature type="transmembrane region" description="Helical" evidence="1">
    <location>
        <begin position="119"/>
        <end position="137"/>
    </location>
</feature>
<evidence type="ECO:0000313" key="4">
    <source>
        <dbReference type="Proteomes" id="UP000075221"/>
    </source>
</evidence>